<dbReference type="AlphaFoldDB" id="A0A5N5TKH8"/>
<dbReference type="Proteomes" id="UP000326759">
    <property type="component" value="Unassembled WGS sequence"/>
</dbReference>
<dbReference type="EMBL" id="SEYY01000712">
    <property type="protein sequence ID" value="KAB7506646.1"/>
    <property type="molecule type" value="Genomic_DNA"/>
</dbReference>
<dbReference type="PANTHER" id="PTHR31996">
    <property type="entry name" value="COILED-COIL DOMAIN-CONTAINING PROTEIN 115"/>
    <property type="match status" value="1"/>
</dbReference>
<organism evidence="2 3">
    <name type="scientific">Armadillidium nasatum</name>
    <dbReference type="NCBI Taxonomy" id="96803"/>
    <lineage>
        <taxon>Eukaryota</taxon>
        <taxon>Metazoa</taxon>
        <taxon>Ecdysozoa</taxon>
        <taxon>Arthropoda</taxon>
        <taxon>Crustacea</taxon>
        <taxon>Multicrustacea</taxon>
        <taxon>Malacostraca</taxon>
        <taxon>Eumalacostraca</taxon>
        <taxon>Peracarida</taxon>
        <taxon>Isopoda</taxon>
        <taxon>Oniscidea</taxon>
        <taxon>Crinocheta</taxon>
        <taxon>Armadillidiidae</taxon>
        <taxon>Armadillidium</taxon>
    </lineage>
</organism>
<dbReference type="GO" id="GO:0070072">
    <property type="term" value="P:vacuolar proton-transporting V-type ATPase complex assembly"/>
    <property type="evidence" value="ECO:0007669"/>
    <property type="project" value="InterPro"/>
</dbReference>
<dbReference type="PANTHER" id="PTHR31996:SF2">
    <property type="entry name" value="COILED-COIL DOMAIN-CONTAINING PROTEIN 115"/>
    <property type="match status" value="1"/>
</dbReference>
<gene>
    <name evidence="2" type="ORF">Anas_00669</name>
</gene>
<protein>
    <recommendedName>
        <fullName evidence="1">Vacuolar ATPase assembly protein VMA22</fullName>
    </recommendedName>
</protein>
<dbReference type="GO" id="GO:0051082">
    <property type="term" value="F:unfolded protein binding"/>
    <property type="evidence" value="ECO:0007669"/>
    <property type="project" value="TreeGrafter"/>
</dbReference>
<evidence type="ECO:0000256" key="1">
    <source>
        <dbReference type="ARBA" id="ARBA00093634"/>
    </source>
</evidence>
<evidence type="ECO:0000313" key="2">
    <source>
        <dbReference type="EMBL" id="KAB7506646.1"/>
    </source>
</evidence>
<dbReference type="Pfam" id="PF21730">
    <property type="entry name" value="Vma22_CCDC115"/>
    <property type="match status" value="1"/>
</dbReference>
<proteinExistence type="predicted"/>
<keyword evidence="3" id="KW-1185">Reference proteome</keyword>
<dbReference type="OrthoDB" id="408631at2759"/>
<accession>A0A5N5TKH8</accession>
<reference evidence="2 3" key="1">
    <citation type="journal article" date="2019" name="PLoS Biol.">
        <title>Sex chromosomes control vertical transmission of feminizing Wolbachia symbionts in an isopod.</title>
        <authorList>
            <person name="Becking T."/>
            <person name="Chebbi M.A."/>
            <person name="Giraud I."/>
            <person name="Moumen B."/>
            <person name="Laverre T."/>
            <person name="Caubet Y."/>
            <person name="Peccoud J."/>
            <person name="Gilbert C."/>
            <person name="Cordaux R."/>
        </authorList>
    </citation>
    <scope>NUCLEOTIDE SEQUENCE [LARGE SCALE GENOMIC DNA]</scope>
    <source>
        <strain evidence="2">ANa2</strain>
        <tissue evidence="2">Whole body excluding digestive tract and cuticle</tissue>
    </source>
</reference>
<dbReference type="InterPro" id="IPR040357">
    <property type="entry name" value="Vma22/CCDC115"/>
</dbReference>
<comment type="caution">
    <text evidence="2">The sequence shown here is derived from an EMBL/GenBank/DDBJ whole genome shotgun (WGS) entry which is preliminary data.</text>
</comment>
<evidence type="ECO:0000313" key="3">
    <source>
        <dbReference type="Proteomes" id="UP000326759"/>
    </source>
</evidence>
<name>A0A5N5TKH8_9CRUS</name>
<sequence>MSEDLDKLDNLAVLRLELMDELIAAKKDLENFLREGYFLLGKSRYIMGVNAVSMLQVPIEDDNISSGFYTTVSKEPLSEMPSLTNHLFNIHIREDREESKDKVVEEKEVSLRKRKSESKLDDSEKEEVEVVKKENNPLNWFNALPPQSLRKAQEYFKKAIIKSVECATIQSKLNALNG</sequence>